<protein>
    <recommendedName>
        <fullName evidence="3">Lipocalin/cytosolic fatty-acid binding domain-containing protein</fullName>
    </recommendedName>
</protein>
<accession>A0A819JSB5</accession>
<dbReference type="EMBL" id="CAJOAY010002235">
    <property type="protein sequence ID" value="CAF3934344.1"/>
    <property type="molecule type" value="Genomic_DNA"/>
</dbReference>
<evidence type="ECO:0000259" key="3">
    <source>
        <dbReference type="Pfam" id="PF00061"/>
    </source>
</evidence>
<name>A0A819JSB5_9BILA</name>
<evidence type="ECO:0000313" key="5">
    <source>
        <dbReference type="EMBL" id="CAF3934344.1"/>
    </source>
</evidence>
<dbReference type="PANTHER" id="PTHR11955">
    <property type="entry name" value="FATTY ACID BINDING PROTEIN"/>
    <property type="match status" value="1"/>
</dbReference>
<keyword evidence="2" id="KW-0446">Lipid-binding</keyword>
<evidence type="ECO:0000256" key="2">
    <source>
        <dbReference type="ARBA" id="ARBA00023121"/>
    </source>
</evidence>
<dbReference type="Proteomes" id="UP000663891">
    <property type="component" value="Unassembled WGS sequence"/>
</dbReference>
<dbReference type="PRINTS" id="PR00178">
    <property type="entry name" value="FATTYACIDBP"/>
</dbReference>
<feature type="domain" description="Lipocalin/cytosolic fatty-acid binding" evidence="3">
    <location>
        <begin position="14"/>
        <end position="142"/>
    </location>
</feature>
<dbReference type="GO" id="GO:0008289">
    <property type="term" value="F:lipid binding"/>
    <property type="evidence" value="ECO:0007669"/>
    <property type="project" value="UniProtKB-KW"/>
</dbReference>
<evidence type="ECO:0000313" key="4">
    <source>
        <dbReference type="EMBL" id="CAF1002823.1"/>
    </source>
</evidence>
<organism evidence="5 6">
    <name type="scientific">Adineta steineri</name>
    <dbReference type="NCBI Taxonomy" id="433720"/>
    <lineage>
        <taxon>Eukaryota</taxon>
        <taxon>Metazoa</taxon>
        <taxon>Spiralia</taxon>
        <taxon>Gnathifera</taxon>
        <taxon>Rotifera</taxon>
        <taxon>Eurotatoria</taxon>
        <taxon>Bdelloidea</taxon>
        <taxon>Adinetida</taxon>
        <taxon>Adinetidae</taxon>
        <taxon>Adineta</taxon>
    </lineage>
</organism>
<dbReference type="Proteomes" id="UP000663881">
    <property type="component" value="Unassembled WGS sequence"/>
</dbReference>
<proteinExistence type="inferred from homology"/>
<dbReference type="InterPro" id="IPR000463">
    <property type="entry name" value="Fatty_acid-bd"/>
</dbReference>
<dbReference type="InterPro" id="IPR012674">
    <property type="entry name" value="Calycin"/>
</dbReference>
<sequence length="144" mass="16815">MATTNNNNIEGLKGTWEYINAENFSELLKELGVNQEIRTFAAAETFKPRVIIDEKDGKWSLKSENTFKTTTVEFTPGIEFEDISPDGHDVKMMIEFENGKWIQRVRYRNGKEMFVKRWINDKDQLEVNMQCGNVTGTQIYKRHT</sequence>
<dbReference type="InterPro" id="IPR000566">
    <property type="entry name" value="Lipocln_cytosolic_FA-bd_dom"/>
</dbReference>
<dbReference type="SUPFAM" id="SSF50814">
    <property type="entry name" value="Lipocalins"/>
    <property type="match status" value="1"/>
</dbReference>
<dbReference type="Gene3D" id="2.40.128.20">
    <property type="match status" value="1"/>
</dbReference>
<dbReference type="AlphaFoldDB" id="A0A819JSB5"/>
<evidence type="ECO:0000313" key="6">
    <source>
        <dbReference type="Proteomes" id="UP000663881"/>
    </source>
</evidence>
<dbReference type="Pfam" id="PF00061">
    <property type="entry name" value="Lipocalin"/>
    <property type="match status" value="1"/>
</dbReference>
<evidence type="ECO:0000256" key="1">
    <source>
        <dbReference type="ARBA" id="ARBA00008390"/>
    </source>
</evidence>
<reference evidence="5" key="1">
    <citation type="submission" date="2021-02" db="EMBL/GenBank/DDBJ databases">
        <authorList>
            <person name="Nowell W R."/>
        </authorList>
    </citation>
    <scope>NUCLEOTIDE SEQUENCE</scope>
</reference>
<dbReference type="EMBL" id="CAJNON010000126">
    <property type="protein sequence ID" value="CAF1002823.1"/>
    <property type="molecule type" value="Genomic_DNA"/>
</dbReference>
<dbReference type="InterPro" id="IPR031259">
    <property type="entry name" value="ILBP"/>
</dbReference>
<comment type="similarity">
    <text evidence="1">Belongs to the calycin superfamily. Fatty-acid binding protein (FABP) family.</text>
</comment>
<gene>
    <name evidence="5" type="ORF">OKA104_LOCUS26007</name>
    <name evidence="4" type="ORF">VCS650_LOCUS14825</name>
</gene>
<dbReference type="CDD" id="cd00742">
    <property type="entry name" value="FABP"/>
    <property type="match status" value="1"/>
</dbReference>
<comment type="caution">
    <text evidence="5">The sequence shown here is derived from an EMBL/GenBank/DDBJ whole genome shotgun (WGS) entry which is preliminary data.</text>
</comment>
<dbReference type="OrthoDB" id="354351at2759"/>